<feature type="transmembrane region" description="Helical" evidence="1">
    <location>
        <begin position="215"/>
        <end position="241"/>
    </location>
</feature>
<keyword evidence="1" id="KW-0472">Membrane</keyword>
<organism evidence="2 3">
    <name type="scientific">Albibacterium profundi</name>
    <dbReference type="NCBI Taxonomy" id="3134906"/>
    <lineage>
        <taxon>Bacteria</taxon>
        <taxon>Pseudomonadati</taxon>
        <taxon>Bacteroidota</taxon>
        <taxon>Sphingobacteriia</taxon>
        <taxon>Sphingobacteriales</taxon>
        <taxon>Sphingobacteriaceae</taxon>
        <taxon>Albibacterium</taxon>
    </lineage>
</organism>
<protein>
    <submittedName>
        <fullName evidence="2">Beta-carotene 15,15'-monooxygenase</fullName>
    </submittedName>
</protein>
<dbReference type="Proteomes" id="UP001580928">
    <property type="component" value="Unassembled WGS sequence"/>
</dbReference>
<sequence>MIDYLKESTFVVNDVISDAWDVLKKRYLAIAGICFSLFIVSNISGILAAYLGSINIVLSVFMALLFLFLYFSIQLTLFKHIFQVLDKEPNEVKLAKSVPTMKEIIYFFACVLTISVGTFIGYLIISVLFFPLIYLVDIEAMVNIVYIITIVLSSYTFLRIAFFPFFILDKKETPFKAIRLSLAVTRGNFVKIILLIAFFALSGSLYLYFSYRGYPFISAILSLVNSFVIIPLSSVTFIIAYRKMVNDYKGDANPSIMQNII</sequence>
<comment type="caution">
    <text evidence="2">The sequence shown here is derived from an EMBL/GenBank/DDBJ whole genome shotgun (WGS) entry which is preliminary data.</text>
</comment>
<name>A0ABV5CBI4_9SPHI</name>
<feature type="transmembrane region" description="Helical" evidence="1">
    <location>
        <begin position="144"/>
        <end position="168"/>
    </location>
</feature>
<gene>
    <name evidence="2" type="ORF">WKR92_03575</name>
</gene>
<reference evidence="2 3" key="1">
    <citation type="submission" date="2024-04" db="EMBL/GenBank/DDBJ databases">
        <title>Albibacterium profundi sp. nov., isolated from sediment of the Challenger Deep of Mariana Trench.</title>
        <authorList>
            <person name="Wang Y."/>
        </authorList>
    </citation>
    <scope>NUCLEOTIDE SEQUENCE [LARGE SCALE GENOMIC DNA]</scope>
    <source>
        <strain evidence="2 3">RHL897</strain>
    </source>
</reference>
<feature type="transmembrane region" description="Helical" evidence="1">
    <location>
        <begin position="104"/>
        <end position="132"/>
    </location>
</feature>
<evidence type="ECO:0000313" key="3">
    <source>
        <dbReference type="Proteomes" id="UP001580928"/>
    </source>
</evidence>
<proteinExistence type="predicted"/>
<feature type="transmembrane region" description="Helical" evidence="1">
    <location>
        <begin position="56"/>
        <end position="78"/>
    </location>
</feature>
<keyword evidence="1" id="KW-1133">Transmembrane helix</keyword>
<evidence type="ECO:0000313" key="2">
    <source>
        <dbReference type="EMBL" id="MFB5944904.1"/>
    </source>
</evidence>
<feature type="transmembrane region" description="Helical" evidence="1">
    <location>
        <begin position="189"/>
        <end position="209"/>
    </location>
</feature>
<accession>A0ABV5CBI4</accession>
<keyword evidence="3" id="KW-1185">Reference proteome</keyword>
<dbReference type="EMBL" id="JBBVGT010000002">
    <property type="protein sequence ID" value="MFB5944904.1"/>
    <property type="molecule type" value="Genomic_DNA"/>
</dbReference>
<dbReference type="RefSeq" id="WP_375556463.1">
    <property type="nucleotide sequence ID" value="NZ_JBBVGT010000002.1"/>
</dbReference>
<feature type="transmembrane region" description="Helical" evidence="1">
    <location>
        <begin position="27"/>
        <end position="50"/>
    </location>
</feature>
<evidence type="ECO:0000256" key="1">
    <source>
        <dbReference type="SAM" id="Phobius"/>
    </source>
</evidence>
<keyword evidence="1" id="KW-0812">Transmembrane</keyword>